<evidence type="ECO:0000256" key="2">
    <source>
        <dbReference type="SAM" id="Phobius"/>
    </source>
</evidence>
<proteinExistence type="predicted"/>
<dbReference type="Proteomes" id="UP000503017">
    <property type="component" value="Chromosome"/>
</dbReference>
<gene>
    <name evidence="4" type="ORF">EB235_15405</name>
</gene>
<dbReference type="Pfam" id="PF01734">
    <property type="entry name" value="Patatin"/>
    <property type="match status" value="1"/>
</dbReference>
<name>A0A6M7WS89_RHILI</name>
<reference evidence="4 5" key="1">
    <citation type="submission" date="2018-10" db="EMBL/GenBank/DDBJ databases">
        <authorList>
            <person name="Perry B.J."/>
            <person name="Sullivan J.T."/>
            <person name="Murphy R.J.T."/>
            <person name="Ramsay J.P."/>
            <person name="Ronson C.W."/>
        </authorList>
    </citation>
    <scope>NUCLEOTIDE SEQUENCE [LARGE SCALE GENOMIC DNA]</scope>
    <source>
        <strain evidence="4 5">R88b</strain>
    </source>
</reference>
<feature type="transmembrane region" description="Helical" evidence="2">
    <location>
        <begin position="431"/>
        <end position="453"/>
    </location>
</feature>
<evidence type="ECO:0000256" key="1">
    <source>
        <dbReference type="ARBA" id="ARBA00023098"/>
    </source>
</evidence>
<evidence type="ECO:0000313" key="5">
    <source>
        <dbReference type="Proteomes" id="UP000503017"/>
    </source>
</evidence>
<feature type="transmembrane region" description="Helical" evidence="2">
    <location>
        <begin position="185"/>
        <end position="206"/>
    </location>
</feature>
<organism evidence="4 5">
    <name type="scientific">Mesorhizobium loti R88b</name>
    <dbReference type="NCBI Taxonomy" id="935548"/>
    <lineage>
        <taxon>Bacteria</taxon>
        <taxon>Pseudomonadati</taxon>
        <taxon>Pseudomonadota</taxon>
        <taxon>Alphaproteobacteria</taxon>
        <taxon>Hyphomicrobiales</taxon>
        <taxon>Phyllobacteriaceae</taxon>
        <taxon>Mesorhizobium</taxon>
    </lineage>
</organism>
<feature type="domain" description="PNPLA" evidence="3">
    <location>
        <begin position="80"/>
        <end position="151"/>
    </location>
</feature>
<keyword evidence="2" id="KW-0812">Transmembrane</keyword>
<accession>A0A6M7WS89</accession>
<dbReference type="GO" id="GO:0046475">
    <property type="term" value="P:glycerophospholipid catabolic process"/>
    <property type="evidence" value="ECO:0007669"/>
    <property type="project" value="TreeGrafter"/>
</dbReference>
<sequence length="597" mass="65563">MGRASVPLTFDEIFREELDVVNFRRKAIRSGKVAQRRSQAAGAPARHFLVERADAAIDNIRSDLSRGTVRTRKNSNLTGIALSGGGERSACYCLGVLQALESLSPPGHPRPLDAVDYLSTVSGGGYIGTSVVVGMMQEDHSFPFESRLDEEETPETQHLRDFSNFLVPAGARDYLVSISLVMRGLLVNALIVLPALLLLAAITVAVNPTVTELETPDLLGYAVDKMHMLNDSLKYFTLTVVLGALAALLMFGSAIYTSLTYHTGTLRSREILGRALGVLIALVFASAVIDLQPLVLSGMISSAGKAANQQLIDPKGPFHDYFEAFANILPALATALIPTIAVLVSVAQKLAKIAEASLGSTWGAVLKKNTSRIFLYLAAVIVPFMLWVAYIYLSYWATRGETGWCGVKTPNWLMTVTFCGSGWQPEALQRFGPIGTTYLGVALLLGLICLLIGPNSNSLHRLYRDRLSRAFLMQRKTINQQPSEDVDTWKFSSLKQFDEKTDETTRETTKVWKEGAAFSPYLLSNAAINLEGSKELNKRGRNADNFIFSPLHVGSQSTGYVKSTEIEDAVKDLTWPPQWRRRAPQRRRIWAETPSGF</sequence>
<feature type="transmembrane region" description="Helical" evidence="2">
    <location>
        <begin position="324"/>
        <end position="347"/>
    </location>
</feature>
<keyword evidence="2" id="KW-0472">Membrane</keyword>
<evidence type="ECO:0000259" key="3">
    <source>
        <dbReference type="Pfam" id="PF01734"/>
    </source>
</evidence>
<dbReference type="SUPFAM" id="SSF52151">
    <property type="entry name" value="FabD/lysophospholipase-like"/>
    <property type="match status" value="1"/>
</dbReference>
<evidence type="ECO:0000313" key="4">
    <source>
        <dbReference type="EMBL" id="QKD02718.1"/>
    </source>
</evidence>
<dbReference type="EMBL" id="CP033367">
    <property type="protein sequence ID" value="QKD02718.1"/>
    <property type="molecule type" value="Genomic_DNA"/>
</dbReference>
<feature type="transmembrane region" description="Helical" evidence="2">
    <location>
        <begin position="271"/>
        <end position="289"/>
    </location>
</feature>
<feature type="transmembrane region" description="Helical" evidence="2">
    <location>
        <begin position="235"/>
        <end position="259"/>
    </location>
</feature>
<dbReference type="AlphaFoldDB" id="A0A6M7WS89"/>
<dbReference type="GO" id="GO:0005829">
    <property type="term" value="C:cytosol"/>
    <property type="evidence" value="ECO:0007669"/>
    <property type="project" value="TreeGrafter"/>
</dbReference>
<dbReference type="InterPro" id="IPR016035">
    <property type="entry name" value="Acyl_Trfase/lysoPLipase"/>
</dbReference>
<dbReference type="Gene3D" id="3.40.1090.10">
    <property type="entry name" value="Cytosolic phospholipase A2 catalytic domain"/>
    <property type="match status" value="1"/>
</dbReference>
<dbReference type="InterPro" id="IPR002641">
    <property type="entry name" value="PNPLA_dom"/>
</dbReference>
<protein>
    <recommendedName>
        <fullName evidence="3">PNPLA domain-containing protein</fullName>
    </recommendedName>
</protein>
<dbReference type="PANTHER" id="PTHR10728:SF40">
    <property type="entry name" value="PATATIN FAMILY PROTEIN"/>
    <property type="match status" value="1"/>
</dbReference>
<keyword evidence="1" id="KW-0443">Lipid metabolism</keyword>
<keyword evidence="2" id="KW-1133">Transmembrane helix</keyword>
<feature type="transmembrane region" description="Helical" evidence="2">
    <location>
        <begin position="373"/>
        <end position="393"/>
    </location>
</feature>
<dbReference type="GO" id="GO:0004623">
    <property type="term" value="F:phospholipase A2 activity"/>
    <property type="evidence" value="ECO:0007669"/>
    <property type="project" value="TreeGrafter"/>
</dbReference>
<dbReference type="PANTHER" id="PTHR10728">
    <property type="entry name" value="CYTOSOLIC PHOSPHOLIPASE A2"/>
    <property type="match status" value="1"/>
</dbReference>